<sequence>MHAGRATDERLPKESLALSMSFLDVEDVLSCGMVNRRWYSASQENQIWGVLCEALWRDKVYVPKQIRGMANGNPRQAYVESLRDARRQYPTLDELLEFSWCFRFKKSAGPHWIQIDPYWTLDHKGSSIASTIIRKFKADGSLERLDTHEAMRSFAGEAKFKWAVRETTDGDKRFVKRIQVNHFPSYVISRHSRNWGFLMQSCWVLWTSFPMPAPGIDKFLDDGHLEVRVDDQIEEVHRYNFGQFGDEDDNMNRVIIQTSNGPLIVPFAQLAQHLDLFAADDDDDDDDEDDDDFNPDMADSNDDDENGGEEERKAGENGQSDMEEERKAGENGQSDMEEEDDVDEDRFPDSTAMALDRI</sequence>
<dbReference type="Gene3D" id="1.20.1280.50">
    <property type="match status" value="1"/>
</dbReference>
<feature type="domain" description="F-box" evidence="2">
    <location>
        <begin position="5"/>
        <end position="51"/>
    </location>
</feature>
<feature type="compositionally biased region" description="Acidic residues" evidence="1">
    <location>
        <begin position="279"/>
        <end position="308"/>
    </location>
</feature>
<gene>
    <name evidence="3" type="ORF">LGLO00237_LOCUS19389</name>
</gene>
<evidence type="ECO:0000313" key="3">
    <source>
        <dbReference type="EMBL" id="CAE0667766.1"/>
    </source>
</evidence>
<protein>
    <recommendedName>
        <fullName evidence="2">F-box domain-containing protein</fullName>
    </recommendedName>
</protein>
<dbReference type="PROSITE" id="PS50181">
    <property type="entry name" value="FBOX"/>
    <property type="match status" value="1"/>
</dbReference>
<dbReference type="EMBL" id="HBIV01027065">
    <property type="protein sequence ID" value="CAE0667766.1"/>
    <property type="molecule type" value="Transcribed_RNA"/>
</dbReference>
<dbReference type="InterPro" id="IPR036047">
    <property type="entry name" value="F-box-like_dom_sf"/>
</dbReference>
<feature type="region of interest" description="Disordered" evidence="1">
    <location>
        <begin position="279"/>
        <end position="358"/>
    </location>
</feature>
<evidence type="ECO:0000259" key="2">
    <source>
        <dbReference type="PROSITE" id="PS50181"/>
    </source>
</evidence>
<dbReference type="Pfam" id="PF12937">
    <property type="entry name" value="F-box-like"/>
    <property type="match status" value="1"/>
</dbReference>
<dbReference type="InterPro" id="IPR001810">
    <property type="entry name" value="F-box_dom"/>
</dbReference>
<dbReference type="SUPFAM" id="SSF81383">
    <property type="entry name" value="F-box domain"/>
    <property type="match status" value="1"/>
</dbReference>
<feature type="compositionally biased region" description="Acidic residues" evidence="1">
    <location>
        <begin position="335"/>
        <end position="346"/>
    </location>
</feature>
<reference evidence="3" key="1">
    <citation type="submission" date="2021-01" db="EMBL/GenBank/DDBJ databases">
        <authorList>
            <person name="Corre E."/>
            <person name="Pelletier E."/>
            <person name="Niang G."/>
            <person name="Scheremetjew M."/>
            <person name="Finn R."/>
            <person name="Kale V."/>
            <person name="Holt S."/>
            <person name="Cochrane G."/>
            <person name="Meng A."/>
            <person name="Brown T."/>
            <person name="Cohen L."/>
        </authorList>
    </citation>
    <scope>NUCLEOTIDE SEQUENCE</scope>
    <source>
        <strain evidence="3">CCCM811</strain>
    </source>
</reference>
<accession>A0A7S4DSF9</accession>
<organism evidence="3">
    <name type="scientific">Lotharella globosa</name>
    <dbReference type="NCBI Taxonomy" id="91324"/>
    <lineage>
        <taxon>Eukaryota</taxon>
        <taxon>Sar</taxon>
        <taxon>Rhizaria</taxon>
        <taxon>Cercozoa</taxon>
        <taxon>Chlorarachniophyceae</taxon>
        <taxon>Lotharella</taxon>
    </lineage>
</organism>
<dbReference type="PANTHER" id="PTHR48218:SF3">
    <property type="entry name" value="OS07G0170800 PROTEIN"/>
    <property type="match status" value="1"/>
</dbReference>
<evidence type="ECO:0000256" key="1">
    <source>
        <dbReference type="SAM" id="MobiDB-lite"/>
    </source>
</evidence>
<dbReference type="PANTHER" id="PTHR48218">
    <property type="entry name" value="F-BOX DOMAIN CONTAINING PROTEIN"/>
    <property type="match status" value="1"/>
</dbReference>
<name>A0A7S4DSF9_9EUKA</name>
<dbReference type="AlphaFoldDB" id="A0A7S4DSF9"/>
<proteinExistence type="predicted"/>